<dbReference type="PANTHER" id="PTHR33361:SF2">
    <property type="entry name" value="DUF885 DOMAIN-CONTAINING PROTEIN"/>
    <property type="match status" value="1"/>
</dbReference>
<proteinExistence type="predicted"/>
<name>M7U197_EUTLA</name>
<reference evidence="2" key="1">
    <citation type="journal article" date="2013" name="Genome Announc.">
        <title>Draft genome sequence of the grapevine dieback fungus Eutypa lata UCR-EL1.</title>
        <authorList>
            <person name="Blanco-Ulate B."/>
            <person name="Rolshausen P.E."/>
            <person name="Cantu D."/>
        </authorList>
    </citation>
    <scope>NUCLEOTIDE SEQUENCE [LARGE SCALE GENOMIC DNA]</scope>
    <source>
        <strain evidence="2">UCR-EL1</strain>
    </source>
</reference>
<dbReference type="eggNOG" id="ENOG502SFAI">
    <property type="taxonomic scope" value="Eukaryota"/>
</dbReference>
<dbReference type="Pfam" id="PF05960">
    <property type="entry name" value="DUF885"/>
    <property type="match status" value="1"/>
</dbReference>
<dbReference type="HOGENOM" id="CLU_035441_0_0_1"/>
<dbReference type="KEGG" id="ela:UCREL1_238"/>
<protein>
    <submittedName>
        <fullName evidence="1">Putative x-pro dipeptidyl-protein</fullName>
    </submittedName>
</protein>
<dbReference type="Proteomes" id="UP000012174">
    <property type="component" value="Unassembled WGS sequence"/>
</dbReference>
<organism evidence="1 2">
    <name type="scientific">Eutypa lata (strain UCR-EL1)</name>
    <name type="common">Grapevine dieback disease fungus</name>
    <name type="synonym">Eutypa armeniacae</name>
    <dbReference type="NCBI Taxonomy" id="1287681"/>
    <lineage>
        <taxon>Eukaryota</taxon>
        <taxon>Fungi</taxon>
        <taxon>Dikarya</taxon>
        <taxon>Ascomycota</taxon>
        <taxon>Pezizomycotina</taxon>
        <taxon>Sordariomycetes</taxon>
        <taxon>Xylariomycetidae</taxon>
        <taxon>Xylariales</taxon>
        <taxon>Diatrypaceae</taxon>
        <taxon>Eutypa</taxon>
    </lineage>
</organism>
<dbReference type="InterPro" id="IPR010281">
    <property type="entry name" value="DUF885"/>
</dbReference>
<keyword evidence="2" id="KW-1185">Reference proteome</keyword>
<evidence type="ECO:0000313" key="2">
    <source>
        <dbReference type="Proteomes" id="UP000012174"/>
    </source>
</evidence>
<dbReference type="SUPFAM" id="SSF55486">
    <property type="entry name" value="Metalloproteases ('zincins'), catalytic domain"/>
    <property type="match status" value="1"/>
</dbReference>
<dbReference type="EMBL" id="KB705395">
    <property type="protein sequence ID" value="EMR72705.1"/>
    <property type="molecule type" value="Genomic_DNA"/>
</dbReference>
<accession>M7U197</accession>
<dbReference type="OrthoDB" id="5959877at2759"/>
<sequence length="540" mass="62556">MQDRIVRVTADLQVLEEFYNIEGSPSRYDRLEAFYDEELAGLDQQPFDSYSQDDKVDYLLLKNYLKRARQTLTLDRSRDKEFEAFVEPFATSIRDWLEKRQRVEEIDPKILASSFNDTVKVISQTRDFIDKNAAQYAKTTGYRAARTVGGLRSHLNEFFEFYKSFDPMFTWWVAEPYSRLDTALGSIADFIGEKIVGVKPGDEDAIVGEPIGRDGLLTDLEAEMIPYTPEELIKIGETEYAWCEVEMVKASKELGFGSSWRDALEHVKNLYEPPGSQPTFIKSLVDQGTAYVKKYDLVTVPSLAEEGIRMYMISPARQKTNPFFLGGTYMQVSYPTAEMHHEDKLMSMRGNNRHFSKATAFHEMIPGHHLQLYVGERSHPYRRLFTTPFFIEGWALYWEMVLWNRGDFFTSPEDRIGSLFWRMHRCARIVFSLKFHLGQMSAQECIDLLVRMVGHERATAEGEVRRSLNGDYSPLYQAGYMLGALQLMKLRQEALGLMGEKEFHDAVLVANEMPIEMLRALLLNKDLSKDFESEWKFYDK</sequence>
<dbReference type="OMA" id="FHEMIPG"/>
<dbReference type="PANTHER" id="PTHR33361">
    <property type="entry name" value="GLR0591 PROTEIN"/>
    <property type="match status" value="1"/>
</dbReference>
<gene>
    <name evidence="1" type="ORF">UCREL1_238</name>
</gene>
<dbReference type="AlphaFoldDB" id="M7U197"/>
<evidence type="ECO:0000313" key="1">
    <source>
        <dbReference type="EMBL" id="EMR72705.1"/>
    </source>
</evidence>